<dbReference type="Proteomes" id="UP000268093">
    <property type="component" value="Unassembled WGS sequence"/>
</dbReference>
<name>A0A433DAK4_9FUNG</name>
<accession>A0A433DAK4</accession>
<dbReference type="AlphaFoldDB" id="A0A433DAK4"/>
<reference evidence="1 2" key="1">
    <citation type="journal article" date="2018" name="New Phytol.">
        <title>Phylogenomics of Endogonaceae and evolution of mycorrhizas within Mucoromycota.</title>
        <authorList>
            <person name="Chang Y."/>
            <person name="Desiro A."/>
            <person name="Na H."/>
            <person name="Sandor L."/>
            <person name="Lipzen A."/>
            <person name="Clum A."/>
            <person name="Barry K."/>
            <person name="Grigoriev I.V."/>
            <person name="Martin F.M."/>
            <person name="Stajich J.E."/>
            <person name="Smith M.E."/>
            <person name="Bonito G."/>
            <person name="Spatafora J.W."/>
        </authorList>
    </citation>
    <scope>NUCLEOTIDE SEQUENCE [LARGE SCALE GENOMIC DNA]</scope>
    <source>
        <strain evidence="1 2">GMNB39</strain>
    </source>
</reference>
<organism evidence="1 2">
    <name type="scientific">Jimgerdemannia flammicorona</name>
    <dbReference type="NCBI Taxonomy" id="994334"/>
    <lineage>
        <taxon>Eukaryota</taxon>
        <taxon>Fungi</taxon>
        <taxon>Fungi incertae sedis</taxon>
        <taxon>Mucoromycota</taxon>
        <taxon>Mucoromycotina</taxon>
        <taxon>Endogonomycetes</taxon>
        <taxon>Endogonales</taxon>
        <taxon>Endogonaceae</taxon>
        <taxon>Jimgerdemannia</taxon>
    </lineage>
</organism>
<keyword evidence="2" id="KW-1185">Reference proteome</keyword>
<sequence>MLDYRFIAFMSHPCFIFMLGCRGQKALPILNAHLTIMRSELESLKLPLTEGEHMISFVALQNEPGRRQVQQLVSSQERRCEDQDSDGRTRIGQKTDLIIDLSTGPRFEGFVVRFREVYPRVVPKNLGYD</sequence>
<evidence type="ECO:0000313" key="1">
    <source>
        <dbReference type="EMBL" id="RUP47701.1"/>
    </source>
</evidence>
<proteinExistence type="predicted"/>
<evidence type="ECO:0000313" key="2">
    <source>
        <dbReference type="Proteomes" id="UP000268093"/>
    </source>
</evidence>
<dbReference type="OrthoDB" id="2399986at2759"/>
<comment type="caution">
    <text evidence="1">The sequence shown here is derived from an EMBL/GenBank/DDBJ whole genome shotgun (WGS) entry which is preliminary data.</text>
</comment>
<dbReference type="EMBL" id="RBNI01004215">
    <property type="protein sequence ID" value="RUP47701.1"/>
    <property type="molecule type" value="Genomic_DNA"/>
</dbReference>
<dbReference type="PROSITE" id="PS51257">
    <property type="entry name" value="PROKAR_LIPOPROTEIN"/>
    <property type="match status" value="1"/>
</dbReference>
<protein>
    <submittedName>
        <fullName evidence="1">Uncharacterized protein</fullName>
    </submittedName>
</protein>
<gene>
    <name evidence="1" type="ORF">BC936DRAFT_145431</name>
</gene>